<name>A0ABS6CZF4_9FIRM</name>
<evidence type="ECO:0000256" key="4">
    <source>
        <dbReference type="ARBA" id="ARBA00022989"/>
    </source>
</evidence>
<dbReference type="RefSeq" id="WP_216239040.1">
    <property type="nucleotide sequence ID" value="NZ_JABACJ020000001.1"/>
</dbReference>
<evidence type="ECO:0000256" key="3">
    <source>
        <dbReference type="ARBA" id="ARBA00022692"/>
    </source>
</evidence>
<keyword evidence="5 6" id="KW-0472">Membrane</keyword>
<organism evidence="8 9">
    <name type="scientific">Faecalicatena faecalis</name>
    <dbReference type="NCBI Taxonomy" id="2726362"/>
    <lineage>
        <taxon>Bacteria</taxon>
        <taxon>Bacillati</taxon>
        <taxon>Bacillota</taxon>
        <taxon>Clostridia</taxon>
        <taxon>Lachnospirales</taxon>
        <taxon>Lachnospiraceae</taxon>
        <taxon>Faecalicatena</taxon>
    </lineage>
</organism>
<dbReference type="Pfam" id="PF03176">
    <property type="entry name" value="MMPL"/>
    <property type="match status" value="2"/>
</dbReference>
<feature type="transmembrane region" description="Helical" evidence="6">
    <location>
        <begin position="197"/>
        <end position="217"/>
    </location>
</feature>
<feature type="transmembrane region" description="Helical" evidence="6">
    <location>
        <begin position="644"/>
        <end position="667"/>
    </location>
</feature>
<dbReference type="PANTHER" id="PTHR33406:SF13">
    <property type="entry name" value="MEMBRANE PROTEIN YDFJ"/>
    <property type="match status" value="1"/>
</dbReference>
<comment type="subcellular location">
    <subcellularLocation>
        <location evidence="1">Cell membrane</location>
        <topology evidence="1">Multi-pass membrane protein</topology>
    </subcellularLocation>
</comment>
<accession>A0ABS6CZF4</accession>
<dbReference type="InterPro" id="IPR050545">
    <property type="entry name" value="Mycobact_MmpL"/>
</dbReference>
<protein>
    <submittedName>
        <fullName evidence="8">MMPL family transporter</fullName>
    </submittedName>
</protein>
<dbReference type="EMBL" id="JABACJ020000001">
    <property type="protein sequence ID" value="MBU3874649.1"/>
    <property type="molecule type" value="Genomic_DNA"/>
</dbReference>
<evidence type="ECO:0000259" key="7">
    <source>
        <dbReference type="PROSITE" id="PS50156"/>
    </source>
</evidence>
<dbReference type="Proteomes" id="UP000723714">
    <property type="component" value="Unassembled WGS sequence"/>
</dbReference>
<feature type="transmembrane region" description="Helical" evidence="6">
    <location>
        <begin position="612"/>
        <end position="632"/>
    </location>
</feature>
<proteinExistence type="predicted"/>
<evidence type="ECO:0000256" key="5">
    <source>
        <dbReference type="ARBA" id="ARBA00023136"/>
    </source>
</evidence>
<feature type="transmembrane region" description="Helical" evidence="6">
    <location>
        <begin position="345"/>
        <end position="362"/>
    </location>
</feature>
<feature type="transmembrane region" description="Helical" evidence="6">
    <location>
        <begin position="172"/>
        <end position="190"/>
    </location>
</feature>
<comment type="caution">
    <text evidence="8">The sequence shown here is derived from an EMBL/GenBank/DDBJ whole genome shotgun (WGS) entry which is preliminary data.</text>
</comment>
<dbReference type="InterPro" id="IPR000731">
    <property type="entry name" value="SSD"/>
</dbReference>
<dbReference type="InterPro" id="IPR004869">
    <property type="entry name" value="MMPL_dom"/>
</dbReference>
<dbReference type="PANTHER" id="PTHR33406">
    <property type="entry name" value="MEMBRANE PROTEIN MJ1562-RELATED"/>
    <property type="match status" value="1"/>
</dbReference>
<feature type="transmembrane region" description="Helical" evidence="6">
    <location>
        <begin position="566"/>
        <end position="591"/>
    </location>
</feature>
<evidence type="ECO:0000313" key="8">
    <source>
        <dbReference type="EMBL" id="MBU3874649.1"/>
    </source>
</evidence>
<keyword evidence="4 6" id="KW-1133">Transmembrane helix</keyword>
<evidence type="ECO:0000313" key="9">
    <source>
        <dbReference type="Proteomes" id="UP000723714"/>
    </source>
</evidence>
<feature type="transmembrane region" description="Helical" evidence="6">
    <location>
        <begin position="516"/>
        <end position="533"/>
    </location>
</feature>
<keyword evidence="9" id="KW-1185">Reference proteome</keyword>
<reference evidence="8 9" key="1">
    <citation type="submission" date="2021-06" db="EMBL/GenBank/DDBJ databases">
        <title>Faecalicatena sp. nov. isolated from porcine feces.</title>
        <authorList>
            <person name="Oh B.S."/>
            <person name="Lee J.H."/>
        </authorList>
    </citation>
    <scope>NUCLEOTIDE SEQUENCE [LARGE SCALE GENOMIC DNA]</scope>
    <source>
        <strain evidence="8 9">AGMB00832</strain>
    </source>
</reference>
<keyword evidence="2" id="KW-1003">Cell membrane</keyword>
<dbReference type="PROSITE" id="PS50156">
    <property type="entry name" value="SSD"/>
    <property type="match status" value="1"/>
</dbReference>
<feature type="domain" description="SSD" evidence="7">
    <location>
        <begin position="199"/>
        <end position="322"/>
    </location>
</feature>
<feature type="transmembrane region" description="Helical" evidence="6">
    <location>
        <begin position="229"/>
        <end position="247"/>
    </location>
</feature>
<sequence length="686" mass="76158">MERIARKITGHRKLVVMIFLVLSGICALLMTKVKINYTLADYLPKDAESTVALQVMQKEFKEAVPNERVMIKDITLPEALVYKEKLSEIDGVDSVMWLDDVVNLKEPLQIQDKAVTETYYKDKNALFTLTIHKGKEMEATNAVYELIGEKNAVDGDAASNAFSQKISVKESMNAMMILVPLIIVILLLTSSSWIEPILFLATIGISVLINMGSNIFLGEISYITQAISPILQMAVSLDYAIFLLHNFEEQRKVNEDVETAMVKAMRLAFPSVAASAATTLFGFMALMFMRFRIGSDLGLNLVKGILFSYLSVMVFLPALTLLCYRLIDRTKHRKLIPELKRAGNILLRVGIPAFVLVLLFIIPCYRAQARSNFIYGMGEANAALKLGQDSKEINQIFGQSTSIVLLVPKGDSAKELLLCEKIEGMEHVKSVVSYVTSVGNTIPAGYLAPEIAGNFYSQNYARIVVDTDTKEEGKEAFSLVRKVRKAAGEYYKEYYSCGQSANLYDMKKVVSADTKLVNGIAIAAIAFVLLVTFKSLLLPIILLFIIEAAIWINLSVPYFAGNSLVYIGFLVINTVQLGATIDYAIFITNNYMNRRKEMEKREAIRGVLNRNLIAILTSALILASAGFCLKFTSSNPIVAELGMLLGRGTFLSLGMVAAILPILLLLLDRGIEILTYHSSFYREVKK</sequence>
<feature type="transmembrane region" description="Helical" evidence="6">
    <location>
        <begin position="267"/>
        <end position="289"/>
    </location>
</feature>
<feature type="transmembrane region" description="Helical" evidence="6">
    <location>
        <begin position="540"/>
        <end position="560"/>
    </location>
</feature>
<evidence type="ECO:0000256" key="2">
    <source>
        <dbReference type="ARBA" id="ARBA00022475"/>
    </source>
</evidence>
<evidence type="ECO:0000256" key="6">
    <source>
        <dbReference type="SAM" id="Phobius"/>
    </source>
</evidence>
<gene>
    <name evidence="8" type="ORF">HGO97_002330</name>
</gene>
<feature type="transmembrane region" description="Helical" evidence="6">
    <location>
        <begin position="301"/>
        <end position="324"/>
    </location>
</feature>
<evidence type="ECO:0000256" key="1">
    <source>
        <dbReference type="ARBA" id="ARBA00004651"/>
    </source>
</evidence>
<feature type="transmembrane region" description="Helical" evidence="6">
    <location>
        <begin position="12"/>
        <end position="30"/>
    </location>
</feature>
<keyword evidence="3 6" id="KW-0812">Transmembrane</keyword>